<name>A0A150WD85_BDEBC</name>
<sequence length="191" mass="21578">MLLALLLFLGAAGLIFASLGEPDPKPAPEGVSAKLKSEKYEKSVNKHLMLTNERMELERQRMAVENARLLNTEFNKTQAQQAYQNSNGLDLSVDNRAAELANELGRGEKKEQAMTPDEIVQKELFNQQQMHEYSQAYREEYARQFIENARRGGYKVILSEDLSRVISVQPLRRGNPNSMELFGGGGDDFLQ</sequence>
<dbReference type="AlphaFoldDB" id="A0A150WD85"/>
<accession>A0A150WD85</accession>
<evidence type="ECO:0000313" key="2">
    <source>
        <dbReference type="Proteomes" id="UP000075391"/>
    </source>
</evidence>
<reference evidence="1 2" key="1">
    <citation type="submission" date="2016-03" db="EMBL/GenBank/DDBJ databases">
        <authorList>
            <person name="Ploux O."/>
        </authorList>
    </citation>
    <scope>NUCLEOTIDE SEQUENCE [LARGE SCALE GENOMIC DNA]</scope>
    <source>
        <strain evidence="1 2">BER2</strain>
    </source>
</reference>
<protein>
    <submittedName>
        <fullName evidence="1">Uncharacterized protein</fullName>
    </submittedName>
</protein>
<organism evidence="1 2">
    <name type="scientific">Bdellovibrio bacteriovorus</name>
    <dbReference type="NCBI Taxonomy" id="959"/>
    <lineage>
        <taxon>Bacteria</taxon>
        <taxon>Pseudomonadati</taxon>
        <taxon>Bdellovibrionota</taxon>
        <taxon>Bdellovibrionia</taxon>
        <taxon>Bdellovibrionales</taxon>
        <taxon>Pseudobdellovibrionaceae</taxon>
        <taxon>Bdellovibrio</taxon>
    </lineage>
</organism>
<dbReference type="EMBL" id="LUKF01000019">
    <property type="protein sequence ID" value="KYG60838.1"/>
    <property type="molecule type" value="Genomic_DNA"/>
</dbReference>
<proteinExistence type="predicted"/>
<evidence type="ECO:0000313" key="1">
    <source>
        <dbReference type="EMBL" id="KYG60838.1"/>
    </source>
</evidence>
<dbReference type="Proteomes" id="UP000075391">
    <property type="component" value="Unassembled WGS sequence"/>
</dbReference>
<dbReference type="OrthoDB" id="9342620at2"/>
<gene>
    <name evidence="1" type="ORF">AZI85_11735</name>
</gene>
<comment type="caution">
    <text evidence="1">The sequence shown here is derived from an EMBL/GenBank/DDBJ whole genome shotgun (WGS) entry which is preliminary data.</text>
</comment>